<reference evidence="5" key="1">
    <citation type="submission" date="2019-11" db="EMBL/GenBank/DDBJ databases">
        <authorList>
            <person name="Falquet L."/>
            <person name="Falquet L."/>
        </authorList>
    </citation>
    <scope>NUCLEOTIDE SEQUENCE</scope>
    <source>
        <strain evidence="5">14/OD_0492</strain>
    </source>
</reference>
<sequence length="943" mass="109992">MGKLVFYKTSSIILNNLNNNGKYCVYDANGIAGKIDIEPVSEEYISIIKDGAGAGRVRLLPKNTHILSTMGAILPLNTTDIKFVYFLLSKNSHLMKEASGSTIPHIYFKNYSQNIYIVPCNKEQYKISSLFSNLDSLITLHQWECNFWNLKKFEIKIHRFFTRFCKKSKKYTHTWEQEKLGDLIDKGGSGGTPNTSNKGYYNGEIPFLSISDLTKTDGYIYSTEKSITKKGLNSSSAWIVPKGSITLSMYATIGKVGILGNDLATSQAFYNMVINDKTTKNYVFHFLRKCDFTNKWFKLISIGTQANLNSEKIKNFIIDLPIDQKEQSKISSLFFNLDSLITLHQRKYLALKNFKNTLLEKMFCDEKSKFPRIRFKGFTNAWEQCKVGEIFNIDRGLGITRKDMREIKFGNFKYPVYSSQTSDEGLIGYYTKYMTDNAITWTTDGVKAGTVFYRNHRFFATSHCGLLTKKQFEASQYFSIIISRNTSKYVTWVAMPMLTTSQMEKITIICSFDQKEQYKISSLFSNLDSLITLHQWECNFWNLKKFEIKIHRFFTRFCKKSKKYTHTWEQEKLGDCSYLLNGLIGLSKKDFTNGYDLYIDYLNVFNNTFVDLKSLKTYKNTKKQNYIKYKDVLLTVSSETPEEVAMSSVIDRESNKNIAFNSFCICLRFIKSELFNDKYIGYFFRSRSFRAQAEKMAQGISRFNINQNILKKAVIYYPNNIKEQSNIGKLLHNLDSLITLHQWECNFWNLKKFEIKIHRFFTRFCKKPKKYTHTWEQEKLGKLIRSVNINMCEVAFPTGKFEVIQQGSEPILGYVSNVKQLPYFDYDSVILFGDHTLSLYKPKKPFFVASDGVKAYIPTYLNSYYLYYLIQKNMPSSNGYKRHSSILKAKDILLSSNILEQKKLIFLFSNLDSLITLHQRGYKWRENIWKKMIYCYTNTFKIE</sequence>
<evidence type="ECO:0000256" key="3">
    <source>
        <dbReference type="ARBA" id="ARBA00023125"/>
    </source>
</evidence>
<dbReference type="EMBL" id="LR739237">
    <property type="protein sequence ID" value="VZS00921.1"/>
    <property type="molecule type" value="Genomic_DNA"/>
</dbReference>
<feature type="domain" description="Type I restriction modification DNA specificity" evidence="4">
    <location>
        <begin position="567"/>
        <end position="742"/>
    </location>
</feature>
<dbReference type="GO" id="GO:0009307">
    <property type="term" value="P:DNA restriction-modification system"/>
    <property type="evidence" value="ECO:0007669"/>
    <property type="project" value="UniProtKB-KW"/>
</dbReference>
<dbReference type="Pfam" id="PF01420">
    <property type="entry name" value="Methylase_S"/>
    <property type="match status" value="4"/>
</dbReference>
<name>A0A654IRX0_9MOLU</name>
<dbReference type="PANTHER" id="PTHR30408:SF13">
    <property type="entry name" value="TYPE I RESTRICTION ENZYME HINDI SPECIFICITY SUBUNIT"/>
    <property type="match status" value="1"/>
</dbReference>
<gene>
    <name evidence="5" type="ORF">MF5582_00841</name>
</gene>
<dbReference type="Gene3D" id="1.10.287.1120">
    <property type="entry name" value="Bipartite methylase S protein"/>
    <property type="match status" value="1"/>
</dbReference>
<dbReference type="GO" id="GO:0003677">
    <property type="term" value="F:DNA binding"/>
    <property type="evidence" value="ECO:0007669"/>
    <property type="project" value="UniProtKB-KW"/>
</dbReference>
<feature type="domain" description="Type I restriction modification DNA specificity" evidence="4">
    <location>
        <begin position="382"/>
        <end position="535"/>
    </location>
</feature>
<dbReference type="InterPro" id="IPR000055">
    <property type="entry name" value="Restrct_endonuc_typeI_TRD"/>
</dbReference>
<feature type="domain" description="Type I restriction modification DNA specificity" evidence="4">
    <location>
        <begin position="174"/>
        <end position="352"/>
    </location>
</feature>
<evidence type="ECO:0000313" key="5">
    <source>
        <dbReference type="EMBL" id="VZS00921.1"/>
    </source>
</evidence>
<dbReference type="Gene3D" id="3.90.220.20">
    <property type="entry name" value="DNA methylase specificity domains"/>
    <property type="match status" value="4"/>
</dbReference>
<dbReference type="PANTHER" id="PTHR30408">
    <property type="entry name" value="TYPE-1 RESTRICTION ENZYME ECOKI SPECIFICITY PROTEIN"/>
    <property type="match status" value="1"/>
</dbReference>
<organism evidence="5">
    <name type="scientific">Mycoplasma feriruminatoris</name>
    <dbReference type="NCBI Taxonomy" id="1179777"/>
    <lineage>
        <taxon>Bacteria</taxon>
        <taxon>Bacillati</taxon>
        <taxon>Mycoplasmatota</taxon>
        <taxon>Mollicutes</taxon>
        <taxon>Mycoplasmataceae</taxon>
        <taxon>Mycoplasma</taxon>
    </lineage>
</organism>
<dbReference type="CDD" id="cd17275">
    <property type="entry name" value="RMtype1_S_MjaORF132P-TRD1-CR1_like"/>
    <property type="match status" value="1"/>
</dbReference>
<keyword evidence="2" id="KW-0680">Restriction system</keyword>
<dbReference type="InterPro" id="IPR052021">
    <property type="entry name" value="Type-I_RS_S_subunit"/>
</dbReference>
<evidence type="ECO:0000256" key="1">
    <source>
        <dbReference type="ARBA" id="ARBA00010923"/>
    </source>
</evidence>
<protein>
    <recommendedName>
        <fullName evidence="4">Type I restriction modification DNA specificity domain-containing protein</fullName>
    </recommendedName>
</protein>
<feature type="domain" description="Type I restriction modification DNA specificity" evidence="4">
    <location>
        <begin position="11"/>
        <end position="142"/>
    </location>
</feature>
<proteinExistence type="inferred from homology"/>
<keyword evidence="3" id="KW-0238">DNA-binding</keyword>
<accession>A0A654IRX0</accession>
<dbReference type="SUPFAM" id="SSF116734">
    <property type="entry name" value="DNA methylase specificity domain"/>
    <property type="match status" value="5"/>
</dbReference>
<dbReference type="CDD" id="cd17255">
    <property type="entry name" value="RMtype1_S_Fco49512ORF2615P-TRD2-CR2_like"/>
    <property type="match status" value="1"/>
</dbReference>
<dbReference type="InterPro" id="IPR044946">
    <property type="entry name" value="Restrct_endonuc_typeI_TRD_sf"/>
</dbReference>
<evidence type="ECO:0000259" key="4">
    <source>
        <dbReference type="Pfam" id="PF01420"/>
    </source>
</evidence>
<comment type="similarity">
    <text evidence="1">Belongs to the type-I restriction system S methylase family.</text>
</comment>
<dbReference type="AlphaFoldDB" id="A0A654IRX0"/>
<evidence type="ECO:0000256" key="2">
    <source>
        <dbReference type="ARBA" id="ARBA00022747"/>
    </source>
</evidence>